<accession>A0A6M3IEM1</accession>
<evidence type="ECO:0000313" key="1">
    <source>
        <dbReference type="EMBL" id="QJA55889.1"/>
    </source>
</evidence>
<dbReference type="EMBL" id="MT141188">
    <property type="protein sequence ID" value="QJA55889.1"/>
    <property type="molecule type" value="Genomic_DNA"/>
</dbReference>
<proteinExistence type="predicted"/>
<gene>
    <name evidence="1" type="ORF">MM415B01970_0003</name>
</gene>
<organism evidence="1">
    <name type="scientific">viral metagenome</name>
    <dbReference type="NCBI Taxonomy" id="1070528"/>
    <lineage>
        <taxon>unclassified sequences</taxon>
        <taxon>metagenomes</taxon>
        <taxon>organismal metagenomes</taxon>
    </lineage>
</organism>
<sequence length="58" mass="6419">MITREAIEARLADLRAQREQLVGNLNAFNGAIQDCEFWLAEVDKAEQDGDAITTNPGE</sequence>
<reference evidence="1" key="1">
    <citation type="submission" date="2020-03" db="EMBL/GenBank/DDBJ databases">
        <title>The deep terrestrial virosphere.</title>
        <authorList>
            <person name="Holmfeldt K."/>
            <person name="Nilsson E."/>
            <person name="Simone D."/>
            <person name="Lopez-Fernandez M."/>
            <person name="Wu X."/>
            <person name="de Brujin I."/>
            <person name="Lundin D."/>
            <person name="Andersson A."/>
            <person name="Bertilsson S."/>
            <person name="Dopson M."/>
        </authorList>
    </citation>
    <scope>NUCLEOTIDE SEQUENCE</scope>
    <source>
        <strain evidence="1">MM415B01970</strain>
    </source>
</reference>
<protein>
    <submittedName>
        <fullName evidence="1">Uncharacterized protein</fullName>
    </submittedName>
</protein>
<name>A0A6M3IEM1_9ZZZZ</name>
<dbReference type="AlphaFoldDB" id="A0A6M3IEM1"/>